<accession>Q4L3T1</accession>
<dbReference type="HOGENOM" id="CLU_3276973_0_0_9"/>
<dbReference type="EMBL" id="AP006716">
    <property type="protein sequence ID" value="BAE05696.1"/>
    <property type="molecule type" value="Genomic_DNA"/>
</dbReference>
<gene>
    <name evidence="1" type="ordered locus">SH2387</name>
</gene>
<dbReference type="AlphaFoldDB" id="Q4L3T1"/>
<dbReference type="KEGG" id="sha:SH2387"/>
<organism evidence="1 2">
    <name type="scientific">Staphylococcus haemolyticus (strain JCSC1435)</name>
    <dbReference type="NCBI Taxonomy" id="279808"/>
    <lineage>
        <taxon>Bacteria</taxon>
        <taxon>Bacillati</taxon>
        <taxon>Bacillota</taxon>
        <taxon>Bacilli</taxon>
        <taxon>Bacillales</taxon>
        <taxon>Staphylococcaceae</taxon>
        <taxon>Staphylococcus</taxon>
    </lineage>
</organism>
<evidence type="ECO:0000313" key="1">
    <source>
        <dbReference type="EMBL" id="BAE05696.1"/>
    </source>
</evidence>
<name>Q4L3T1_STAHJ</name>
<sequence length="41" mass="5048">MPPHIQTMMFNFFAKRGYLEPAMKNLEERRLRECQTKTKQF</sequence>
<evidence type="ECO:0000313" key="2">
    <source>
        <dbReference type="Proteomes" id="UP000000543"/>
    </source>
</evidence>
<reference evidence="1 2" key="1">
    <citation type="journal article" date="2005" name="J. Bacteriol.">
        <title>Whole-genome sequencing of Staphylococcus haemolyticus uncovers the extreme plasticity of its genome and the evolution of human-colonizing staphylococcal species.</title>
        <authorList>
            <person name="Takeuchi F."/>
            <person name="Watanabe S."/>
            <person name="Baba T."/>
            <person name="Yuzawa H."/>
            <person name="Ito T."/>
            <person name="Morimoto Y."/>
            <person name="Kuroda M."/>
            <person name="Cui L."/>
            <person name="Takahashi M."/>
            <person name="Ankai A."/>
            <person name="Baba S."/>
            <person name="Fukui S."/>
            <person name="Lee J.C."/>
            <person name="Hiramatsu K."/>
        </authorList>
    </citation>
    <scope>NUCLEOTIDE SEQUENCE [LARGE SCALE GENOMIC DNA]</scope>
    <source>
        <strain evidence="1 2">JCSC1435</strain>
    </source>
</reference>
<proteinExistence type="predicted"/>
<dbReference type="Proteomes" id="UP000000543">
    <property type="component" value="Chromosome"/>
</dbReference>
<protein>
    <submittedName>
        <fullName evidence="1">Uncharacterized protein</fullName>
    </submittedName>
</protein>